<evidence type="ECO:0000313" key="2">
    <source>
        <dbReference type="EMBL" id="AXR82509.1"/>
    </source>
</evidence>
<dbReference type="SUPFAM" id="SSF54593">
    <property type="entry name" value="Glyoxalase/Bleomycin resistance protein/Dihydroxybiphenyl dioxygenase"/>
    <property type="match status" value="2"/>
</dbReference>
<dbReference type="InterPro" id="IPR029068">
    <property type="entry name" value="Glyas_Bleomycin-R_OHBP_Dase"/>
</dbReference>
<name>A0A346PSL4_9EURY</name>
<proteinExistence type="predicted"/>
<dbReference type="InterPro" id="IPR004360">
    <property type="entry name" value="Glyas_Fos-R_dOase_dom"/>
</dbReference>
<feature type="domain" description="VOC" evidence="1">
    <location>
        <begin position="165"/>
        <end position="285"/>
    </location>
</feature>
<dbReference type="EMBL" id="CP027033">
    <property type="protein sequence ID" value="AXR82509.1"/>
    <property type="molecule type" value="Genomic_DNA"/>
</dbReference>
<dbReference type="Gene3D" id="3.10.180.10">
    <property type="entry name" value="2,3-Dihydroxybiphenyl 1,2-Dioxygenase, domain 1"/>
    <property type="match status" value="2"/>
</dbReference>
<feature type="domain" description="VOC" evidence="1">
    <location>
        <begin position="35"/>
        <end position="156"/>
    </location>
</feature>
<dbReference type="GO" id="GO:0005737">
    <property type="term" value="C:cytoplasm"/>
    <property type="evidence" value="ECO:0007669"/>
    <property type="project" value="TreeGrafter"/>
</dbReference>
<keyword evidence="3" id="KW-1185">Reference proteome</keyword>
<dbReference type="Proteomes" id="UP000258613">
    <property type="component" value="Chromosome"/>
</dbReference>
<dbReference type="Pfam" id="PF00903">
    <property type="entry name" value="Glyoxalase"/>
    <property type="match status" value="2"/>
</dbReference>
<dbReference type="EC" id="4.4.1.5" evidence="2"/>
<dbReference type="PROSITE" id="PS51819">
    <property type="entry name" value="VOC"/>
    <property type="match status" value="2"/>
</dbReference>
<organism evidence="2 3">
    <name type="scientific">Natrarchaeobaculum sulfurireducens</name>
    <dbReference type="NCBI Taxonomy" id="2044521"/>
    <lineage>
        <taxon>Archaea</taxon>
        <taxon>Methanobacteriati</taxon>
        <taxon>Methanobacteriota</taxon>
        <taxon>Stenosarchaea group</taxon>
        <taxon>Halobacteria</taxon>
        <taxon>Halobacteriales</taxon>
        <taxon>Natrialbaceae</taxon>
        <taxon>Natrarchaeobaculum</taxon>
    </lineage>
</organism>
<dbReference type="AlphaFoldDB" id="A0A346PSL4"/>
<accession>A0A346PSL4</accession>
<evidence type="ECO:0000259" key="1">
    <source>
        <dbReference type="PROSITE" id="PS51819"/>
    </source>
</evidence>
<keyword evidence="2" id="KW-0456">Lyase</keyword>
<dbReference type="InterPro" id="IPR037523">
    <property type="entry name" value="VOC_core"/>
</dbReference>
<dbReference type="GO" id="GO:0019243">
    <property type="term" value="P:methylglyoxal catabolic process to D-lactate via S-lactoyl-glutathione"/>
    <property type="evidence" value="ECO:0007669"/>
    <property type="project" value="TreeGrafter"/>
</dbReference>
<gene>
    <name evidence="2" type="ORF">AArcMg_2518</name>
</gene>
<dbReference type="GO" id="GO:0004462">
    <property type="term" value="F:lactoylglutathione lyase activity"/>
    <property type="evidence" value="ECO:0007669"/>
    <property type="project" value="UniProtKB-EC"/>
</dbReference>
<dbReference type="PANTHER" id="PTHR46036:SF5">
    <property type="entry name" value="LACTOYLGLUTATHIONE LYASE"/>
    <property type="match status" value="1"/>
</dbReference>
<reference evidence="3" key="1">
    <citation type="submission" date="2018-02" db="EMBL/GenBank/DDBJ databases">
        <title>Phenotypic and genomic properties of facultatively anaerobic sulfur-reducing natronoarchaea from hypersaline soda lakes.</title>
        <authorList>
            <person name="Sorokin D.Y."/>
            <person name="Kublanov I.V."/>
            <person name="Roman P."/>
            <person name="Sinninghe Damste J.S."/>
            <person name="Golyshin P.N."/>
            <person name="Rojo D."/>
            <person name="Ciordia S."/>
            <person name="Mena M.D.C."/>
            <person name="Ferrer M."/>
            <person name="Messina E."/>
            <person name="Smedile F."/>
            <person name="La Spada G."/>
            <person name="La Cono V."/>
            <person name="Yakimov M.M."/>
        </authorList>
    </citation>
    <scope>NUCLEOTIDE SEQUENCE [LARGE SCALE GENOMIC DNA]</scope>
    <source>
        <strain evidence="3">AArc-Mg</strain>
    </source>
</reference>
<sequence>MIAAASGASSRPSWATAGSATFFDEPTVSPRMDGTLDHTMIRVADLEESLDWYQTHLEYEEKDRYEGDGFTIVYLGPEDVHEDGALLELTHNEGEQPEVGDAWGHIAVRVPEGELEEHYQQLMDGGVEEYRDPESCGGRYAFVKDPDGHEIEIVQRDPEEGALWSLDHTMIRVEDADEALGFWTRKFEYDEVGRWEADTFANYFVEPRDAAAEAMSLELTYNYDGRSYEQGDAWGHLCIRVDDLSEDWETLIEREAPDYRDPESNDDMYAFTKTPGSHEIELLERDPEADSLFPF</sequence>
<protein>
    <submittedName>
        <fullName evidence="2">Lactoylglutathione lyase</fullName>
        <ecNumber evidence="2">4.4.1.5</ecNumber>
    </submittedName>
</protein>
<dbReference type="KEGG" id="nag:AArcMg_2518"/>
<evidence type="ECO:0000313" key="3">
    <source>
        <dbReference type="Proteomes" id="UP000258613"/>
    </source>
</evidence>
<dbReference type="PANTHER" id="PTHR46036">
    <property type="entry name" value="LACTOYLGLUTATHIONE LYASE"/>
    <property type="match status" value="1"/>
</dbReference>